<dbReference type="eggNOG" id="COG1114">
    <property type="taxonomic scope" value="Bacteria"/>
</dbReference>
<keyword evidence="3 9" id="KW-0813">Transport</keyword>
<feature type="transmembrane region" description="Helical" evidence="9">
    <location>
        <begin position="375"/>
        <end position="393"/>
    </location>
</feature>
<dbReference type="EMBL" id="JOTP01000008">
    <property type="protein sequence ID" value="KEP26712.1"/>
    <property type="molecule type" value="Genomic_DNA"/>
</dbReference>
<organism evidence="10 11">
    <name type="scientific">Bacillus zhangzhouensis</name>
    <dbReference type="NCBI Taxonomy" id="1178540"/>
    <lineage>
        <taxon>Bacteria</taxon>
        <taxon>Bacillati</taxon>
        <taxon>Bacillota</taxon>
        <taxon>Bacilli</taxon>
        <taxon>Bacillales</taxon>
        <taxon>Bacillaceae</taxon>
        <taxon>Bacillus</taxon>
    </lineage>
</organism>
<comment type="subcellular location">
    <subcellularLocation>
        <location evidence="1 9">Cell membrane</location>
        <topology evidence="1 9">Multi-pass membrane protein</topology>
    </subcellularLocation>
</comment>
<protein>
    <recommendedName>
        <fullName evidence="9">Branched-chain amino acid transport system carrier protein</fullName>
    </recommendedName>
</protein>
<dbReference type="PANTHER" id="PTHR30588:SF8">
    <property type="entry name" value="BRANCHED-CHAIN AMINO ACID PERMEASE BRAB"/>
    <property type="match status" value="1"/>
</dbReference>
<evidence type="ECO:0000256" key="9">
    <source>
        <dbReference type="RuleBase" id="RU362122"/>
    </source>
</evidence>
<dbReference type="AlphaFoldDB" id="A0A081LBT6"/>
<evidence type="ECO:0000256" key="2">
    <source>
        <dbReference type="ARBA" id="ARBA00008540"/>
    </source>
</evidence>
<keyword evidence="6 9" id="KW-0029">Amino-acid transport</keyword>
<keyword evidence="8 9" id="KW-0472">Membrane</keyword>
<feature type="transmembrane region" description="Helical" evidence="9">
    <location>
        <begin position="235"/>
        <end position="263"/>
    </location>
</feature>
<evidence type="ECO:0000313" key="11">
    <source>
        <dbReference type="Proteomes" id="UP000028091"/>
    </source>
</evidence>
<dbReference type="GO" id="GO:0015820">
    <property type="term" value="P:L-leucine transport"/>
    <property type="evidence" value="ECO:0007669"/>
    <property type="project" value="TreeGrafter"/>
</dbReference>
<dbReference type="GO" id="GO:0015188">
    <property type="term" value="F:L-isoleucine transmembrane transporter activity"/>
    <property type="evidence" value="ECO:0007669"/>
    <property type="project" value="TreeGrafter"/>
</dbReference>
<dbReference type="OrthoDB" id="9783920at2"/>
<evidence type="ECO:0000256" key="8">
    <source>
        <dbReference type="ARBA" id="ARBA00023136"/>
    </source>
</evidence>
<comment type="caution">
    <text evidence="10">The sequence shown here is derived from an EMBL/GenBank/DDBJ whole genome shotgun (WGS) entry which is preliminary data.</text>
</comment>
<gene>
    <name evidence="10" type="ORF">BA70_19220</name>
</gene>
<reference evidence="10 11" key="1">
    <citation type="submission" date="2012-09" db="EMBL/GenBank/DDBJ databases">
        <title>Genome Sequence of Bacillus sp. DW5-4.</title>
        <authorList>
            <person name="Lai Q."/>
            <person name="Liu Y."/>
            <person name="Shao Z."/>
        </authorList>
    </citation>
    <scope>NUCLEOTIDE SEQUENCE [LARGE SCALE GENOMIC DNA]</scope>
    <source>
        <strain evidence="10 11">DW5-4</strain>
    </source>
</reference>
<feature type="transmembrane region" description="Helical" evidence="9">
    <location>
        <begin position="283"/>
        <end position="308"/>
    </location>
</feature>
<evidence type="ECO:0000256" key="3">
    <source>
        <dbReference type="ARBA" id="ARBA00022448"/>
    </source>
</evidence>
<dbReference type="GO" id="GO:0015190">
    <property type="term" value="F:L-leucine transmembrane transporter activity"/>
    <property type="evidence" value="ECO:0007669"/>
    <property type="project" value="TreeGrafter"/>
</dbReference>
<dbReference type="NCBIfam" id="TIGR00796">
    <property type="entry name" value="livcs"/>
    <property type="match status" value="1"/>
</dbReference>
<accession>A0A081LBT6</accession>
<dbReference type="Proteomes" id="UP000028091">
    <property type="component" value="Unassembled WGS sequence"/>
</dbReference>
<feature type="transmembrane region" description="Helical" evidence="9">
    <location>
        <begin position="12"/>
        <end position="29"/>
    </location>
</feature>
<sequence>MKATLSTKDTVIIGFMLFALFFGAGNMIYPPELGQYAGQNVWKAMGGFLLTGVGLPLLGIIAIALTGRDAKGLADKAHPVFGTAFTVILYLSIGPLFAIPRTGTVSYEIGALPFLAGVPAWLSLLLFTLAFFGITYYLALNPTKIVDRVGKVLTPIKFTIILIIIVKAILTPMGVIGNPDASYSNGSFFKGFLEGYKTMDALASIVFGVVVINAIKGRGVTSKKALASACIKAGLIAACGLTFVYLSLAYLGASSTHAIGFVGDGSKILAQSSQFLFGSLGNIVLGAAITVACLTTSIGLVTSCGEYFSKLLPKLSYKTVVTLVTLFSFIISNFGLAHIIAFSVPVLTAIYPLAIVIIVLSLADKWLGHRRPVYVLSLILTGCVSLFDGLAAAKLPIGPVTDIFHTILPLYDLGIGWIVPAILGVVIGFVISLFTSSASEERQKQAS</sequence>
<proteinExistence type="inferred from homology"/>
<keyword evidence="5 9" id="KW-0812">Transmembrane</keyword>
<feature type="transmembrane region" description="Helical" evidence="9">
    <location>
        <begin position="118"/>
        <end position="140"/>
    </location>
</feature>
<evidence type="ECO:0000256" key="4">
    <source>
        <dbReference type="ARBA" id="ARBA00022475"/>
    </source>
</evidence>
<keyword evidence="4" id="KW-1003">Cell membrane</keyword>
<comment type="function">
    <text evidence="9">Component of the transport system for branched-chain amino acids.</text>
</comment>
<name>A0A081LBT6_9BACI</name>
<feature type="transmembrane region" description="Helical" evidence="9">
    <location>
        <begin position="152"/>
        <end position="176"/>
    </location>
</feature>
<dbReference type="Pfam" id="PF05525">
    <property type="entry name" value="Branch_AA_trans"/>
    <property type="match status" value="1"/>
</dbReference>
<keyword evidence="11" id="KW-1185">Reference proteome</keyword>
<evidence type="ECO:0000256" key="1">
    <source>
        <dbReference type="ARBA" id="ARBA00004651"/>
    </source>
</evidence>
<dbReference type="RefSeq" id="WP_034321059.1">
    <property type="nucleotide sequence ID" value="NZ_JAVIKA010000008.1"/>
</dbReference>
<dbReference type="GO" id="GO:0005304">
    <property type="term" value="F:L-valine transmembrane transporter activity"/>
    <property type="evidence" value="ECO:0007669"/>
    <property type="project" value="TreeGrafter"/>
</dbReference>
<dbReference type="PANTHER" id="PTHR30588">
    <property type="entry name" value="BRANCHED-CHAIN AMINO ACID TRANSPORT SYSTEM 2 CARRIER PROTEIN"/>
    <property type="match status" value="1"/>
</dbReference>
<dbReference type="GO" id="GO:0005886">
    <property type="term" value="C:plasma membrane"/>
    <property type="evidence" value="ECO:0007669"/>
    <property type="project" value="UniProtKB-SubCell"/>
</dbReference>
<feature type="transmembrane region" description="Helical" evidence="9">
    <location>
        <begin position="320"/>
        <end position="340"/>
    </location>
</feature>
<feature type="transmembrane region" description="Helical" evidence="9">
    <location>
        <begin position="77"/>
        <end position="98"/>
    </location>
</feature>
<comment type="similarity">
    <text evidence="2 9">Belongs to the branched chain amino acid transporter family.</text>
</comment>
<feature type="transmembrane region" description="Helical" evidence="9">
    <location>
        <begin position="196"/>
        <end position="215"/>
    </location>
</feature>
<dbReference type="InterPro" id="IPR004685">
    <property type="entry name" value="Brnchd-chn_aa_trnsp_Livcs"/>
</dbReference>
<evidence type="ECO:0000256" key="7">
    <source>
        <dbReference type="ARBA" id="ARBA00022989"/>
    </source>
</evidence>
<feature type="transmembrane region" description="Helical" evidence="9">
    <location>
        <begin position="413"/>
        <end position="434"/>
    </location>
</feature>
<keyword evidence="7 9" id="KW-1133">Transmembrane helix</keyword>
<evidence type="ECO:0000256" key="6">
    <source>
        <dbReference type="ARBA" id="ARBA00022970"/>
    </source>
</evidence>
<evidence type="ECO:0000313" key="10">
    <source>
        <dbReference type="EMBL" id="KEP26712.1"/>
    </source>
</evidence>
<dbReference type="GO" id="GO:0015818">
    <property type="term" value="P:isoleucine transport"/>
    <property type="evidence" value="ECO:0007669"/>
    <property type="project" value="TreeGrafter"/>
</dbReference>
<feature type="transmembrane region" description="Helical" evidence="9">
    <location>
        <begin position="41"/>
        <end position="65"/>
    </location>
</feature>
<evidence type="ECO:0000256" key="5">
    <source>
        <dbReference type="ARBA" id="ARBA00022692"/>
    </source>
</evidence>
<feature type="transmembrane region" description="Helical" evidence="9">
    <location>
        <begin position="346"/>
        <end position="363"/>
    </location>
</feature>